<evidence type="ECO:0000256" key="4">
    <source>
        <dbReference type="ARBA" id="ARBA00023010"/>
    </source>
</evidence>
<dbReference type="PANTHER" id="PTHR36918:SF1">
    <property type="entry name" value="PROTEIN-EXPORT PROTEIN SECB"/>
    <property type="match status" value="1"/>
</dbReference>
<protein>
    <recommendedName>
        <fullName evidence="5">Protein-export protein SecB</fullName>
    </recommendedName>
</protein>
<dbReference type="NCBIfam" id="NF004393">
    <property type="entry name" value="PRK05751.1-4"/>
    <property type="match status" value="1"/>
</dbReference>
<dbReference type="GO" id="GO:0051262">
    <property type="term" value="P:protein tetramerization"/>
    <property type="evidence" value="ECO:0007669"/>
    <property type="project" value="InterPro"/>
</dbReference>
<keyword evidence="2 5" id="KW-0813">Transport</keyword>
<keyword evidence="4 5" id="KW-0811">Translocation</keyword>
<comment type="subcellular location">
    <subcellularLocation>
        <location evidence="5">Cytoplasm</location>
    </subcellularLocation>
</comment>
<keyword evidence="3 5" id="KW-0653">Protein transport</keyword>
<dbReference type="GO" id="GO:0005737">
    <property type="term" value="C:cytoplasm"/>
    <property type="evidence" value="ECO:0007669"/>
    <property type="project" value="UniProtKB-SubCell"/>
</dbReference>
<gene>
    <name evidence="5" type="primary">secB</name>
    <name evidence="6" type="ORF">DFR27_1624</name>
</gene>
<dbReference type="OrthoDB" id="9795145at2"/>
<evidence type="ECO:0000256" key="5">
    <source>
        <dbReference type="HAMAP-Rule" id="MF_00821"/>
    </source>
</evidence>
<evidence type="ECO:0000256" key="3">
    <source>
        <dbReference type="ARBA" id="ARBA00022927"/>
    </source>
</evidence>
<dbReference type="GO" id="GO:0006457">
    <property type="term" value="P:protein folding"/>
    <property type="evidence" value="ECO:0007669"/>
    <property type="project" value="UniProtKB-UniRule"/>
</dbReference>
<dbReference type="Proteomes" id="UP000267187">
    <property type="component" value="Unassembled WGS sequence"/>
</dbReference>
<keyword evidence="7" id="KW-1185">Reference proteome</keyword>
<dbReference type="AlphaFoldDB" id="A0A3M0A649"/>
<dbReference type="PANTHER" id="PTHR36918">
    <property type="match status" value="1"/>
</dbReference>
<comment type="similarity">
    <text evidence="1 5">Belongs to the SecB family.</text>
</comment>
<dbReference type="Pfam" id="PF02556">
    <property type="entry name" value="SecB"/>
    <property type="match status" value="1"/>
</dbReference>
<accession>A0A3M0A649</accession>
<evidence type="ECO:0000256" key="2">
    <source>
        <dbReference type="ARBA" id="ARBA00022448"/>
    </source>
</evidence>
<dbReference type="InterPro" id="IPR003708">
    <property type="entry name" value="SecB"/>
</dbReference>
<sequence>MADNENTVAVNPEAAGSEAPQQQFVMQRIYVKDISFEAPQGAEAFKKQWQPAIKQDINTASTKLDEKNHEVVLTLTVTAEIDDETVFLIEIKQAGIFFIDGLEGVQLAQTLGAVCPNILFPYAREAIDSMAVRGSFPPVQLPPINFDGLFQQAVAQRAAQAQAEAQAAPEQ</sequence>
<dbReference type="GO" id="GO:0051082">
    <property type="term" value="F:unfolded protein binding"/>
    <property type="evidence" value="ECO:0007669"/>
    <property type="project" value="InterPro"/>
</dbReference>
<dbReference type="Gene3D" id="3.10.420.10">
    <property type="entry name" value="SecB-like"/>
    <property type="match status" value="1"/>
</dbReference>
<name>A0A3M0A649_9GAMM</name>
<dbReference type="RefSeq" id="WP_121876934.1">
    <property type="nucleotide sequence ID" value="NZ_REFJ01000003.1"/>
</dbReference>
<comment type="subunit">
    <text evidence="5">Homotetramer, a dimer of dimers. One homotetramer interacts with 1 SecA dimer.</text>
</comment>
<comment type="caution">
    <text evidence="6">The sequence shown here is derived from an EMBL/GenBank/DDBJ whole genome shotgun (WGS) entry which is preliminary data.</text>
</comment>
<reference evidence="6 7" key="1">
    <citation type="submission" date="2018-10" db="EMBL/GenBank/DDBJ databases">
        <title>Genomic Encyclopedia of Type Strains, Phase IV (KMG-IV): sequencing the most valuable type-strain genomes for metagenomic binning, comparative biology and taxonomic classification.</title>
        <authorList>
            <person name="Goeker M."/>
        </authorList>
    </citation>
    <scope>NUCLEOTIDE SEQUENCE [LARGE SCALE GENOMIC DNA]</scope>
    <source>
        <strain evidence="6 7">DSM 25080</strain>
    </source>
</reference>
<comment type="function">
    <text evidence="5">One of the proteins required for the normal export of preproteins out of the cell cytoplasm. It is a molecular chaperone that binds to a subset of precursor proteins, maintaining them in a translocation-competent state. It also specifically binds to its receptor SecA.</text>
</comment>
<dbReference type="GO" id="GO:0015031">
    <property type="term" value="P:protein transport"/>
    <property type="evidence" value="ECO:0007669"/>
    <property type="project" value="UniProtKB-UniRule"/>
</dbReference>
<dbReference type="PRINTS" id="PR01594">
    <property type="entry name" value="SECBCHAPRONE"/>
</dbReference>
<dbReference type="EMBL" id="REFJ01000003">
    <property type="protein sequence ID" value="RMA80260.1"/>
    <property type="molecule type" value="Genomic_DNA"/>
</dbReference>
<dbReference type="NCBIfam" id="TIGR00809">
    <property type="entry name" value="secB"/>
    <property type="match status" value="1"/>
</dbReference>
<evidence type="ECO:0000256" key="1">
    <source>
        <dbReference type="ARBA" id="ARBA00009990"/>
    </source>
</evidence>
<organism evidence="6 7">
    <name type="scientific">Umboniibacter marinipuniceus</name>
    <dbReference type="NCBI Taxonomy" id="569599"/>
    <lineage>
        <taxon>Bacteria</taxon>
        <taxon>Pseudomonadati</taxon>
        <taxon>Pseudomonadota</taxon>
        <taxon>Gammaproteobacteria</taxon>
        <taxon>Cellvibrionales</taxon>
        <taxon>Cellvibrionaceae</taxon>
        <taxon>Umboniibacter</taxon>
    </lineage>
</organism>
<keyword evidence="5" id="KW-0143">Chaperone</keyword>
<keyword evidence="5" id="KW-0963">Cytoplasm</keyword>
<proteinExistence type="inferred from homology"/>
<dbReference type="HAMAP" id="MF_00821">
    <property type="entry name" value="SecB"/>
    <property type="match status" value="1"/>
</dbReference>
<evidence type="ECO:0000313" key="7">
    <source>
        <dbReference type="Proteomes" id="UP000267187"/>
    </source>
</evidence>
<dbReference type="SUPFAM" id="SSF54611">
    <property type="entry name" value="SecB-like"/>
    <property type="match status" value="1"/>
</dbReference>
<evidence type="ECO:0000313" key="6">
    <source>
        <dbReference type="EMBL" id="RMA80260.1"/>
    </source>
</evidence>
<dbReference type="InterPro" id="IPR035958">
    <property type="entry name" value="SecB-like_sf"/>
</dbReference>